<dbReference type="PANTHER" id="PTHR33172">
    <property type="entry name" value="OS08G0516900 PROTEIN"/>
    <property type="match status" value="1"/>
</dbReference>
<name>A0AA88AG85_FICCA</name>
<dbReference type="EMBL" id="BTGU01000010">
    <property type="protein sequence ID" value="GMN39846.1"/>
    <property type="molecule type" value="Genomic_DNA"/>
</dbReference>
<accession>A0AA88AG85</accession>
<sequence length="251" mass="28026">MEVLVGPTFGIDVSSSPAYVRDAAQDNRAASCLGVGSGSRICVPEKSPVDDASSSSSSSIGAPDDSDEDEDVEDDASFKGSADDDEEAQSRFRGGSFGTLASLEESLPIKRGLSNHFPGKSKSFANLSEVGTVKDLEKRENPLNKRRRVLIASKWSRKSFYSWANPKSMPLLTLKEDEENDEAPEEENPEREEEEKENHGEAESRRLLKFHEKMRLRSFKARSCLSLADLQHHTRLLDEEDEDDKEEEDHY</sequence>
<feature type="compositionally biased region" description="Basic and acidic residues" evidence="3">
    <location>
        <begin position="196"/>
        <end position="206"/>
    </location>
</feature>
<evidence type="ECO:0000256" key="2">
    <source>
        <dbReference type="ARBA" id="ARBA00023242"/>
    </source>
</evidence>
<proteinExistence type="predicted"/>
<comment type="caution">
    <text evidence="4">The sequence shown here is derived from an EMBL/GenBank/DDBJ whole genome shotgun (WGS) entry which is preliminary data.</text>
</comment>
<feature type="compositionally biased region" description="Acidic residues" evidence="3">
    <location>
        <begin position="176"/>
        <end position="195"/>
    </location>
</feature>
<evidence type="ECO:0000256" key="3">
    <source>
        <dbReference type="SAM" id="MobiDB-lite"/>
    </source>
</evidence>
<dbReference type="GO" id="GO:0005634">
    <property type="term" value="C:nucleus"/>
    <property type="evidence" value="ECO:0007669"/>
    <property type="project" value="UniProtKB-SubCell"/>
</dbReference>
<dbReference type="InterPro" id="IPR051992">
    <property type="entry name" value="OxStress_Response_Reg"/>
</dbReference>
<dbReference type="GO" id="GO:0006950">
    <property type="term" value="P:response to stress"/>
    <property type="evidence" value="ECO:0007669"/>
    <property type="project" value="UniProtKB-ARBA"/>
</dbReference>
<evidence type="ECO:0000313" key="5">
    <source>
        <dbReference type="Proteomes" id="UP001187192"/>
    </source>
</evidence>
<organism evidence="4 5">
    <name type="scientific">Ficus carica</name>
    <name type="common">Common fig</name>
    <dbReference type="NCBI Taxonomy" id="3494"/>
    <lineage>
        <taxon>Eukaryota</taxon>
        <taxon>Viridiplantae</taxon>
        <taxon>Streptophyta</taxon>
        <taxon>Embryophyta</taxon>
        <taxon>Tracheophyta</taxon>
        <taxon>Spermatophyta</taxon>
        <taxon>Magnoliopsida</taxon>
        <taxon>eudicotyledons</taxon>
        <taxon>Gunneridae</taxon>
        <taxon>Pentapetalae</taxon>
        <taxon>rosids</taxon>
        <taxon>fabids</taxon>
        <taxon>Rosales</taxon>
        <taxon>Moraceae</taxon>
        <taxon>Ficeae</taxon>
        <taxon>Ficus</taxon>
    </lineage>
</organism>
<dbReference type="PANTHER" id="PTHR33172:SF91">
    <property type="entry name" value="PROTEIN OXIDATIVE STRESS 3 LIKE 5"/>
    <property type="match status" value="1"/>
</dbReference>
<feature type="compositionally biased region" description="Acidic residues" evidence="3">
    <location>
        <begin position="238"/>
        <end position="251"/>
    </location>
</feature>
<dbReference type="Proteomes" id="UP001187192">
    <property type="component" value="Unassembled WGS sequence"/>
</dbReference>
<feature type="compositionally biased region" description="Low complexity" evidence="3">
    <location>
        <begin position="50"/>
        <end position="63"/>
    </location>
</feature>
<feature type="region of interest" description="Disordered" evidence="3">
    <location>
        <begin position="170"/>
        <end position="206"/>
    </location>
</feature>
<keyword evidence="2" id="KW-0539">Nucleus</keyword>
<evidence type="ECO:0000256" key="1">
    <source>
        <dbReference type="ARBA" id="ARBA00004123"/>
    </source>
</evidence>
<protein>
    <submittedName>
        <fullName evidence="4">Uncharacterized protein</fullName>
    </submittedName>
</protein>
<keyword evidence="5" id="KW-1185">Reference proteome</keyword>
<feature type="region of interest" description="Disordered" evidence="3">
    <location>
        <begin position="230"/>
        <end position="251"/>
    </location>
</feature>
<gene>
    <name evidence="4" type="ORF">TIFTF001_009076</name>
</gene>
<comment type="subcellular location">
    <subcellularLocation>
        <location evidence="1">Nucleus</location>
    </subcellularLocation>
</comment>
<dbReference type="AlphaFoldDB" id="A0AA88AG85"/>
<evidence type="ECO:0000313" key="4">
    <source>
        <dbReference type="EMBL" id="GMN39846.1"/>
    </source>
</evidence>
<feature type="region of interest" description="Disordered" evidence="3">
    <location>
        <begin position="36"/>
        <end position="97"/>
    </location>
</feature>
<feature type="compositionally biased region" description="Acidic residues" evidence="3">
    <location>
        <begin position="64"/>
        <end position="75"/>
    </location>
</feature>
<reference evidence="4" key="1">
    <citation type="submission" date="2023-07" db="EMBL/GenBank/DDBJ databases">
        <title>draft genome sequence of fig (Ficus carica).</title>
        <authorList>
            <person name="Takahashi T."/>
            <person name="Nishimura K."/>
        </authorList>
    </citation>
    <scope>NUCLEOTIDE SEQUENCE</scope>
</reference>